<keyword evidence="1" id="KW-1133">Transmembrane helix</keyword>
<organism evidence="3">
    <name type="scientific">Cladocopium goreaui</name>
    <dbReference type="NCBI Taxonomy" id="2562237"/>
    <lineage>
        <taxon>Eukaryota</taxon>
        <taxon>Sar</taxon>
        <taxon>Alveolata</taxon>
        <taxon>Dinophyceae</taxon>
        <taxon>Suessiales</taxon>
        <taxon>Symbiodiniaceae</taxon>
        <taxon>Cladocopium</taxon>
    </lineage>
</organism>
<keyword evidence="5" id="KW-1185">Reference proteome</keyword>
<feature type="transmembrane region" description="Helical" evidence="1">
    <location>
        <begin position="281"/>
        <end position="303"/>
    </location>
</feature>
<evidence type="ECO:0000256" key="1">
    <source>
        <dbReference type="SAM" id="Phobius"/>
    </source>
</evidence>
<accession>A0A9P1DL62</accession>
<evidence type="ECO:0000313" key="4">
    <source>
        <dbReference type="EMBL" id="CAL4798863.1"/>
    </source>
</evidence>
<dbReference type="EMBL" id="CAMXCT030005142">
    <property type="protein sequence ID" value="CAL4798863.1"/>
    <property type="molecule type" value="Genomic_DNA"/>
</dbReference>
<dbReference type="AlphaFoldDB" id="A0A9P1DL62"/>
<proteinExistence type="predicted"/>
<gene>
    <name evidence="3" type="ORF">C1SCF055_LOCUS36701</name>
</gene>
<name>A0A9P1DL62_9DINO</name>
<sequence>DARRKFARCVSAEELPLREVWDTLDRYIFSCMEQNHGLVVPNFGRFGWQVARRFRNNCVGPYFDFLDSFCRRYHVSISRRQAPALEVDLCRWEDFNFSKAALCFSRKLTKDHVSVGLGVLVYQIGQAITQGRPLSLDFRVGKLVSSERNVCRFLFSSELMQMMEASPRMTRPSKVVDPSPPRPFAERRCSQHCFFSVQQVMPHLEWWIAIYKGLFGKVPVTLSLPDLPQVMPHLEWWIVIYKGRWNMIFAYLCMGLETFLKDICLQTDERPWTPHAVHKHAAFTTMFSCSIVSCLSLFAYLLLPHPWYVRPVRKGTSDIEPGIPDSFNCPTSHMRQKSKQENQVEFVWLSWMQLS</sequence>
<dbReference type="EMBL" id="CAMXCT010005142">
    <property type="protein sequence ID" value="CAI4011551.1"/>
    <property type="molecule type" value="Genomic_DNA"/>
</dbReference>
<feature type="domain" description="CCDC81 HU" evidence="2">
    <location>
        <begin position="107"/>
        <end position="166"/>
    </location>
</feature>
<dbReference type="Proteomes" id="UP001152797">
    <property type="component" value="Unassembled WGS sequence"/>
</dbReference>
<reference evidence="4 5" key="2">
    <citation type="submission" date="2024-05" db="EMBL/GenBank/DDBJ databases">
        <authorList>
            <person name="Chen Y."/>
            <person name="Shah S."/>
            <person name="Dougan E. K."/>
            <person name="Thang M."/>
            <person name="Chan C."/>
        </authorList>
    </citation>
    <scope>NUCLEOTIDE SEQUENCE [LARGE SCALE GENOMIC DNA]</scope>
</reference>
<dbReference type="EMBL" id="CAMXCT020005142">
    <property type="protein sequence ID" value="CAL1164926.1"/>
    <property type="molecule type" value="Genomic_DNA"/>
</dbReference>
<protein>
    <submittedName>
        <fullName evidence="4">CCDC81 HU domain-containing protein</fullName>
    </submittedName>
</protein>
<evidence type="ECO:0000259" key="2">
    <source>
        <dbReference type="Pfam" id="PF18289"/>
    </source>
</evidence>
<dbReference type="OrthoDB" id="552140at2759"/>
<dbReference type="InterPro" id="IPR026295">
    <property type="entry name" value="CCD81"/>
</dbReference>
<feature type="non-terminal residue" evidence="3">
    <location>
        <position position="355"/>
    </location>
</feature>
<dbReference type="InterPro" id="IPR040673">
    <property type="entry name" value="CCDC81_HU_dom_2"/>
</dbReference>
<dbReference type="PANTHER" id="PTHR14362:SF2">
    <property type="entry name" value="COILED-COIL DOMAIN-CONTAINING PROTEIN 81"/>
    <property type="match status" value="1"/>
</dbReference>
<dbReference type="PANTHER" id="PTHR14362">
    <property type="entry name" value="COILED-COIL DOMAIN-CONTAINING PROTEIN 81"/>
    <property type="match status" value="1"/>
</dbReference>
<reference evidence="3" key="1">
    <citation type="submission" date="2022-10" db="EMBL/GenBank/DDBJ databases">
        <authorList>
            <person name="Chen Y."/>
            <person name="Dougan E. K."/>
            <person name="Chan C."/>
            <person name="Rhodes N."/>
            <person name="Thang M."/>
        </authorList>
    </citation>
    <scope>NUCLEOTIDE SEQUENCE</scope>
</reference>
<evidence type="ECO:0000313" key="5">
    <source>
        <dbReference type="Proteomes" id="UP001152797"/>
    </source>
</evidence>
<dbReference type="Pfam" id="PF18289">
    <property type="entry name" value="HU-CCDC81_euk_2"/>
    <property type="match status" value="1"/>
</dbReference>
<keyword evidence="1" id="KW-0812">Transmembrane</keyword>
<evidence type="ECO:0000313" key="3">
    <source>
        <dbReference type="EMBL" id="CAI4011551.1"/>
    </source>
</evidence>
<dbReference type="GO" id="GO:0005815">
    <property type="term" value="C:microtubule organizing center"/>
    <property type="evidence" value="ECO:0007669"/>
    <property type="project" value="TreeGrafter"/>
</dbReference>
<comment type="caution">
    <text evidence="3">The sequence shown here is derived from an EMBL/GenBank/DDBJ whole genome shotgun (WGS) entry which is preliminary data.</text>
</comment>
<keyword evidence="1" id="KW-0472">Membrane</keyword>